<evidence type="ECO:0000259" key="2">
    <source>
        <dbReference type="Pfam" id="PF13635"/>
    </source>
</evidence>
<dbReference type="PANTHER" id="PTHR43566:SF2">
    <property type="entry name" value="DUF4143 DOMAIN-CONTAINING PROTEIN"/>
    <property type="match status" value="1"/>
</dbReference>
<sequence length="382" mass="42205">MTTLIPRPALMERIENAFAITPIVTLLGARQCGKTTIARIIAQKTQAPIFDLEDPADDAALSHPMLALSDKRGLIVIDEVQRRPELFPILRVLVDRPDNAARFLLLGSASPHLVRGVSESLAGRTSFVDMQGFSLDEVGSEAWQKLWLRGGFPRSWLADSDAASLEWRKGFIRTFLERDIPQLGISIPAAGLSRFWTMIAHYHGQVWNSSVLARSLGISDKTVTRYLEILEGTFLVRRLPPWYENLGKRLVKSPKVYLRDSGILHALLGIADMDGLLSHPSVGASWEGYALETLLSRFPGAQASFYATYSGAELDLVLDLGTTRYGFEMKLNQAPTLSRSMTIALEDLGLSHLYVVYPGTKTYPLAESITAVPLQSVPEIAE</sequence>
<dbReference type="SUPFAM" id="SSF52540">
    <property type="entry name" value="P-loop containing nucleoside triphosphate hydrolases"/>
    <property type="match status" value="1"/>
</dbReference>
<dbReference type="InterPro" id="IPR041682">
    <property type="entry name" value="AAA_14"/>
</dbReference>
<gene>
    <name evidence="3" type="ORF">SPIROBIBN47_170005</name>
</gene>
<evidence type="ECO:0008006" key="4">
    <source>
        <dbReference type="Google" id="ProtNLM"/>
    </source>
</evidence>
<dbReference type="InterPro" id="IPR027417">
    <property type="entry name" value="P-loop_NTPase"/>
</dbReference>
<accession>A0A3P3XGD7</accession>
<dbReference type="Pfam" id="PF13635">
    <property type="entry name" value="DUF4143"/>
    <property type="match status" value="1"/>
</dbReference>
<dbReference type="PANTHER" id="PTHR43566">
    <property type="entry name" value="CONSERVED PROTEIN"/>
    <property type="match status" value="1"/>
</dbReference>
<name>A0A3P3XGD7_9SPIR</name>
<dbReference type="InterPro" id="IPR025420">
    <property type="entry name" value="DUF4143"/>
</dbReference>
<evidence type="ECO:0000313" key="3">
    <source>
        <dbReference type="EMBL" id="SLM11031.1"/>
    </source>
</evidence>
<proteinExistence type="predicted"/>
<dbReference type="Pfam" id="PF13173">
    <property type="entry name" value="AAA_14"/>
    <property type="match status" value="1"/>
</dbReference>
<evidence type="ECO:0000259" key="1">
    <source>
        <dbReference type="Pfam" id="PF13173"/>
    </source>
</evidence>
<protein>
    <recommendedName>
        <fullName evidence="4">AAA+ ATPase domain-containing protein</fullName>
    </recommendedName>
</protein>
<feature type="domain" description="DUF4143" evidence="2">
    <location>
        <begin position="177"/>
        <end position="331"/>
    </location>
</feature>
<feature type="domain" description="AAA" evidence="1">
    <location>
        <begin position="22"/>
        <end position="138"/>
    </location>
</feature>
<dbReference type="EMBL" id="FWDM01000009">
    <property type="protein sequence ID" value="SLM11031.1"/>
    <property type="molecule type" value="Genomic_DNA"/>
</dbReference>
<dbReference type="AlphaFoldDB" id="A0A3P3XGD7"/>
<dbReference type="Gene3D" id="3.40.50.300">
    <property type="entry name" value="P-loop containing nucleotide triphosphate hydrolases"/>
    <property type="match status" value="1"/>
</dbReference>
<organism evidence="3">
    <name type="scientific">uncultured spirochete</name>
    <dbReference type="NCBI Taxonomy" id="156406"/>
    <lineage>
        <taxon>Bacteria</taxon>
        <taxon>Pseudomonadati</taxon>
        <taxon>Spirochaetota</taxon>
        <taxon>Spirochaetia</taxon>
        <taxon>Spirochaetales</taxon>
        <taxon>environmental samples</taxon>
    </lineage>
</organism>
<reference evidence="3" key="1">
    <citation type="submission" date="2017-02" db="EMBL/GenBank/DDBJ databases">
        <authorList>
            <person name="Regsiter A."/>
            <person name="William W."/>
        </authorList>
    </citation>
    <scope>NUCLEOTIDE SEQUENCE</scope>
    <source>
        <strain evidence="3">Bib</strain>
    </source>
</reference>